<keyword evidence="6" id="KW-0325">Glycoprotein</keyword>
<dbReference type="PROSITE" id="PS50015">
    <property type="entry name" value="SAP_B"/>
    <property type="match status" value="4"/>
</dbReference>
<feature type="domain" description="Saposin B-type" evidence="9">
    <location>
        <begin position="180"/>
        <end position="259"/>
    </location>
</feature>
<feature type="domain" description="Saposin A-type" evidence="10">
    <location>
        <begin position="476"/>
        <end position="516"/>
    </location>
</feature>
<keyword evidence="4" id="KW-0677">Repeat</keyword>
<name>L5K4R3_PTEAL</name>
<dbReference type="GO" id="GO:0019216">
    <property type="term" value="P:regulation of lipid metabolic process"/>
    <property type="evidence" value="ECO:0007669"/>
    <property type="project" value="UniProtKB-UniRule"/>
</dbReference>
<organism evidence="11 12">
    <name type="scientific">Pteropus alecto</name>
    <name type="common">Black flying fox</name>
    <dbReference type="NCBI Taxonomy" id="9402"/>
    <lineage>
        <taxon>Eukaryota</taxon>
        <taxon>Metazoa</taxon>
        <taxon>Chordata</taxon>
        <taxon>Craniata</taxon>
        <taxon>Vertebrata</taxon>
        <taxon>Euteleostomi</taxon>
        <taxon>Mammalia</taxon>
        <taxon>Eutheria</taxon>
        <taxon>Laurasiatheria</taxon>
        <taxon>Chiroptera</taxon>
        <taxon>Yinpterochiroptera</taxon>
        <taxon>Pteropodoidea</taxon>
        <taxon>Pteropodidae</taxon>
        <taxon>Pteropodinae</taxon>
        <taxon>Pteropus</taxon>
    </lineage>
</organism>
<evidence type="ECO:0000256" key="3">
    <source>
        <dbReference type="ARBA" id="ARBA00022729"/>
    </source>
</evidence>
<evidence type="ECO:0000259" key="10">
    <source>
        <dbReference type="PROSITE" id="PS51110"/>
    </source>
</evidence>
<dbReference type="GO" id="GO:0005764">
    <property type="term" value="C:lysosome"/>
    <property type="evidence" value="ECO:0007669"/>
    <property type="project" value="UniProtKB-UniRule"/>
</dbReference>
<evidence type="ECO:0000313" key="12">
    <source>
        <dbReference type="Proteomes" id="UP000010552"/>
    </source>
</evidence>
<dbReference type="InterPro" id="IPR003119">
    <property type="entry name" value="SAP_A"/>
</dbReference>
<dbReference type="GO" id="GO:0060742">
    <property type="term" value="P:epithelial cell differentiation involved in prostate gland development"/>
    <property type="evidence" value="ECO:0007669"/>
    <property type="project" value="TreeGrafter"/>
</dbReference>
<feature type="disulfide bond" evidence="8">
    <location>
        <begin position="295"/>
        <end position="367"/>
    </location>
</feature>
<dbReference type="GO" id="GO:0060736">
    <property type="term" value="P:prostate gland growth"/>
    <property type="evidence" value="ECO:0007669"/>
    <property type="project" value="TreeGrafter"/>
</dbReference>
<dbReference type="Pfam" id="PF03489">
    <property type="entry name" value="SapB_2"/>
    <property type="match status" value="2"/>
</dbReference>
<dbReference type="STRING" id="9402.L5K4R3"/>
<feature type="disulfide bond" evidence="8">
    <location>
        <begin position="67"/>
        <end position="134"/>
    </location>
</feature>
<evidence type="ECO:0000256" key="5">
    <source>
        <dbReference type="ARBA" id="ARBA00023157"/>
    </source>
</evidence>
<dbReference type="InterPro" id="IPR008373">
    <property type="entry name" value="Saposin"/>
</dbReference>
<protein>
    <submittedName>
        <fullName evidence="11">Proactivator polypeptide-like 1</fullName>
    </submittedName>
</protein>
<dbReference type="PANTHER" id="PTHR11480">
    <property type="entry name" value="SAPOSIN-RELATED"/>
    <property type="match status" value="1"/>
</dbReference>
<evidence type="ECO:0000259" key="9">
    <source>
        <dbReference type="PROSITE" id="PS50015"/>
    </source>
</evidence>
<dbReference type="FunFam" id="1.10.225.10:FF:000002">
    <property type="entry name" value="prosaposin isoform X2"/>
    <property type="match status" value="3"/>
</dbReference>
<feature type="disulfide bond" evidence="8">
    <location>
        <begin position="187"/>
        <end position="249"/>
    </location>
</feature>
<feature type="signal peptide" evidence="7">
    <location>
        <begin position="1"/>
        <end position="17"/>
    </location>
</feature>
<feature type="disulfide bond" evidence="8">
    <location>
        <begin position="298"/>
        <end position="361"/>
    </location>
</feature>
<dbReference type="InterPro" id="IPR008139">
    <property type="entry name" value="SaposinB_dom"/>
</dbReference>
<keyword evidence="2" id="KW-0964">Secreted</keyword>
<dbReference type="GO" id="GO:0007193">
    <property type="term" value="P:adenylate cyclase-inhibiting G protein-coupled receptor signaling pathway"/>
    <property type="evidence" value="ECO:0007669"/>
    <property type="project" value="UniProtKB-UniRule"/>
</dbReference>
<dbReference type="PRINTS" id="PR01797">
    <property type="entry name" value="SAPOSIN"/>
</dbReference>
<dbReference type="SMART" id="SM00162">
    <property type="entry name" value="SAPA"/>
    <property type="match status" value="2"/>
</dbReference>
<keyword evidence="5 8" id="KW-1015">Disulfide bond</keyword>
<feature type="disulfide bond" evidence="8">
    <location>
        <begin position="214"/>
        <end position="225"/>
    </location>
</feature>
<feature type="disulfide bond" evidence="8">
    <location>
        <begin position="184"/>
        <end position="255"/>
    </location>
</feature>
<evidence type="ECO:0000313" key="11">
    <source>
        <dbReference type="EMBL" id="ELK06530.1"/>
    </source>
</evidence>
<dbReference type="eggNOG" id="KOG1340">
    <property type="taxonomic scope" value="Eukaryota"/>
</dbReference>
<dbReference type="EMBL" id="KB031030">
    <property type="protein sequence ID" value="ELK06530.1"/>
    <property type="molecule type" value="Genomic_DNA"/>
</dbReference>
<feature type="disulfide bond" evidence="8">
    <location>
        <begin position="64"/>
        <end position="140"/>
    </location>
</feature>
<dbReference type="Gene3D" id="1.10.225.10">
    <property type="entry name" value="Saposin-like"/>
    <property type="match status" value="4"/>
</dbReference>
<evidence type="ECO:0000256" key="7">
    <source>
        <dbReference type="PIRNR" id="PIRNR002431"/>
    </source>
</evidence>
<keyword evidence="3 7" id="KW-0732">Signal</keyword>
<feature type="disulfide bond" evidence="8">
    <location>
        <begin position="397"/>
        <end position="470"/>
    </location>
</feature>
<dbReference type="PIRSF" id="PIRSF002431">
    <property type="entry name" value="Saposin"/>
    <property type="match status" value="1"/>
</dbReference>
<dbReference type="GO" id="GO:0005576">
    <property type="term" value="C:extracellular region"/>
    <property type="evidence" value="ECO:0007669"/>
    <property type="project" value="UniProtKB-SubCell"/>
</dbReference>
<proteinExistence type="predicted"/>
<dbReference type="InterPro" id="IPR021165">
    <property type="entry name" value="Saposin_chordata"/>
</dbReference>
<feature type="domain" description="Saposin B-type" evidence="9">
    <location>
        <begin position="393"/>
        <end position="474"/>
    </location>
</feature>
<evidence type="ECO:0000256" key="1">
    <source>
        <dbReference type="ARBA" id="ARBA00004613"/>
    </source>
</evidence>
<feature type="disulfide bond" evidence="8">
    <location>
        <begin position="95"/>
        <end position="107"/>
    </location>
</feature>
<feature type="domain" description="Saposin B-type" evidence="9">
    <location>
        <begin position="291"/>
        <end position="371"/>
    </location>
</feature>
<reference evidence="12" key="1">
    <citation type="journal article" date="2013" name="Science">
        <title>Comparative analysis of bat genomes provides insight into the evolution of flight and immunity.</title>
        <authorList>
            <person name="Zhang G."/>
            <person name="Cowled C."/>
            <person name="Shi Z."/>
            <person name="Huang Z."/>
            <person name="Bishop-Lilly K.A."/>
            <person name="Fang X."/>
            <person name="Wynne J.W."/>
            <person name="Xiong Z."/>
            <person name="Baker M.L."/>
            <person name="Zhao W."/>
            <person name="Tachedjian M."/>
            <person name="Zhu Y."/>
            <person name="Zhou P."/>
            <person name="Jiang X."/>
            <person name="Ng J."/>
            <person name="Yang L."/>
            <person name="Wu L."/>
            <person name="Xiao J."/>
            <person name="Feng Y."/>
            <person name="Chen Y."/>
            <person name="Sun X."/>
            <person name="Zhang Y."/>
            <person name="Marsh G.A."/>
            <person name="Crameri G."/>
            <person name="Broder C.C."/>
            <person name="Frey K.G."/>
            <person name="Wang L.F."/>
            <person name="Wang J."/>
        </authorList>
    </citation>
    <scope>NUCLEOTIDE SEQUENCE [LARGE SCALE GENOMIC DNA]</scope>
</reference>
<keyword evidence="12" id="KW-1185">Reference proteome</keyword>
<dbReference type="SUPFAM" id="SSF47862">
    <property type="entry name" value="Saposin"/>
    <property type="match status" value="4"/>
</dbReference>
<dbReference type="InParanoid" id="L5K4R3"/>
<gene>
    <name evidence="11" type="ORF">PAL_GLEAN10022791</name>
</gene>
<evidence type="ECO:0000256" key="8">
    <source>
        <dbReference type="PIRSR" id="PIRSR002431-1"/>
    </source>
</evidence>
<feature type="disulfide bond" evidence="8">
    <location>
        <begin position="400"/>
        <end position="464"/>
    </location>
</feature>
<feature type="disulfide bond" evidence="8">
    <location>
        <begin position="428"/>
        <end position="439"/>
    </location>
</feature>
<dbReference type="InterPro" id="IPR007856">
    <property type="entry name" value="SapB_1"/>
</dbReference>
<dbReference type="PROSITE" id="PS51110">
    <property type="entry name" value="SAP_A"/>
    <property type="match status" value="2"/>
</dbReference>
<accession>L5K4R3</accession>
<comment type="subcellular location">
    <subcellularLocation>
        <location evidence="1">Secreted</location>
    </subcellularLocation>
</comment>
<feature type="disulfide bond" evidence="8">
    <location>
        <begin position="326"/>
        <end position="337"/>
    </location>
</feature>
<dbReference type="InterPro" id="IPR011001">
    <property type="entry name" value="Saposin-like"/>
</dbReference>
<feature type="domain" description="Saposin B-type" evidence="9">
    <location>
        <begin position="60"/>
        <end position="144"/>
    </location>
</feature>
<evidence type="ECO:0000256" key="2">
    <source>
        <dbReference type="ARBA" id="ARBA00022525"/>
    </source>
</evidence>
<dbReference type="InterPro" id="IPR051428">
    <property type="entry name" value="Sphingo_Act-Surfact_Prot"/>
</dbReference>
<dbReference type="PANTHER" id="PTHR11480:SF39">
    <property type="entry name" value="PROACTIVATOR POLYPEPTIDE-LIKE 1"/>
    <property type="match status" value="1"/>
</dbReference>
<dbReference type="Pfam" id="PF05184">
    <property type="entry name" value="SapB_1"/>
    <property type="match status" value="2"/>
</dbReference>
<dbReference type="InterPro" id="IPR008138">
    <property type="entry name" value="SapB_2"/>
</dbReference>
<feature type="chain" id="PRO_5019622096" evidence="7">
    <location>
        <begin position="18"/>
        <end position="522"/>
    </location>
</feature>
<dbReference type="AlphaFoldDB" id="L5K4R3"/>
<evidence type="ECO:0000256" key="4">
    <source>
        <dbReference type="ARBA" id="ARBA00022737"/>
    </source>
</evidence>
<feature type="domain" description="Saposin A-type" evidence="10">
    <location>
        <begin position="19"/>
        <end position="59"/>
    </location>
</feature>
<dbReference type="GO" id="GO:0016020">
    <property type="term" value="C:membrane"/>
    <property type="evidence" value="ECO:0007669"/>
    <property type="project" value="GOC"/>
</dbReference>
<evidence type="ECO:0000256" key="6">
    <source>
        <dbReference type="ARBA" id="ARBA00023180"/>
    </source>
</evidence>
<dbReference type="GO" id="GO:0006665">
    <property type="term" value="P:sphingolipid metabolic process"/>
    <property type="evidence" value="ECO:0007669"/>
    <property type="project" value="UniProtKB-UniRule"/>
</dbReference>
<dbReference type="SMART" id="SM00741">
    <property type="entry name" value="SapB"/>
    <property type="match status" value="4"/>
</dbReference>
<sequence length="522" mass="56400">MLRALLLLPSLLGAALASPITGPQECTKGPAVWCQDLHAATRCGAVGHCRSTVWTEPSARSLPCDVCLDVVAAASDGLNPGATETDILALLTKTCEWLPSQDASAKCKGMVDTHSSAILNMLWEAPGSSAAQLCAALTLCQPRQGHPAPPGPLPGDDASEAVARFMTHGPLSFHPTQMPEDTVCRDCVQLVTQLQNAVGSNVSSLAEATTEKQCESLGPDLVFLCKNYILRVLTPAEQTLQLVLPEDTCRMGGFCEELRGPAPLAHRADADGVPSLEPVSPRKMSEVQMHAGLTCEVCLQVIQELDQWLESNSTEALISRALERVCSMMPKAIEQQCVTLVDAYSPSLMQLVTRITPEKVCNTIRLCRSRRRARAIHRAPETTPSPLLDGDNQGSFCNGCKRLLGVSARNLDRKSTQRGILRAFKGGCSILPLLYMVQCNRFVDEYEPVLIASLMEMMDPAALCAKAGACHAPRAPLLGTDQCVMGPSFWCRSPEAAEMCDAVEHCQRLMWKATRFLEGEHA</sequence>
<dbReference type="Pfam" id="PF02199">
    <property type="entry name" value="SapA"/>
    <property type="match status" value="2"/>
</dbReference>
<dbReference type="Proteomes" id="UP000010552">
    <property type="component" value="Unassembled WGS sequence"/>
</dbReference>